<feature type="compositionally biased region" description="Polar residues" evidence="3">
    <location>
        <begin position="708"/>
        <end position="721"/>
    </location>
</feature>
<keyword evidence="2" id="KW-0040">ANK repeat</keyword>
<dbReference type="GeneID" id="85373700"/>
<dbReference type="RefSeq" id="XP_060351267.1">
    <property type="nucleotide sequence ID" value="XM_060489801.1"/>
</dbReference>
<gene>
    <name evidence="4" type="ORF">CPAR01_05523</name>
</gene>
<dbReference type="PANTHER" id="PTHR24124:SF14">
    <property type="entry name" value="CHROMOSOME UNDETERMINED SCAFFOLD_25, WHOLE GENOME SHOTGUN SEQUENCE"/>
    <property type="match status" value="1"/>
</dbReference>
<feature type="region of interest" description="Disordered" evidence="3">
    <location>
        <begin position="704"/>
        <end position="723"/>
    </location>
</feature>
<feature type="region of interest" description="Disordered" evidence="3">
    <location>
        <begin position="230"/>
        <end position="249"/>
    </location>
</feature>
<name>A0ABQ9ST24_9PEZI</name>
<organism evidence="4 5">
    <name type="scientific">Colletotrichum paranaense</name>
    <dbReference type="NCBI Taxonomy" id="1914294"/>
    <lineage>
        <taxon>Eukaryota</taxon>
        <taxon>Fungi</taxon>
        <taxon>Dikarya</taxon>
        <taxon>Ascomycota</taxon>
        <taxon>Pezizomycotina</taxon>
        <taxon>Sordariomycetes</taxon>
        <taxon>Hypocreomycetidae</taxon>
        <taxon>Glomerellales</taxon>
        <taxon>Glomerellaceae</taxon>
        <taxon>Colletotrichum</taxon>
        <taxon>Colletotrichum acutatum species complex</taxon>
    </lineage>
</organism>
<evidence type="ECO:0000313" key="4">
    <source>
        <dbReference type="EMBL" id="KAK1542136.1"/>
    </source>
</evidence>
<evidence type="ECO:0008006" key="6">
    <source>
        <dbReference type="Google" id="ProtNLM"/>
    </source>
</evidence>
<comment type="caution">
    <text evidence="4">The sequence shown here is derived from an EMBL/GenBank/DDBJ whole genome shotgun (WGS) entry which is preliminary data.</text>
</comment>
<dbReference type="Gene3D" id="1.25.40.20">
    <property type="entry name" value="Ankyrin repeat-containing domain"/>
    <property type="match status" value="1"/>
</dbReference>
<feature type="region of interest" description="Disordered" evidence="3">
    <location>
        <begin position="600"/>
        <end position="623"/>
    </location>
</feature>
<proteinExistence type="predicted"/>
<protein>
    <recommendedName>
        <fullName evidence="6">Ankyrin repeat protein</fullName>
    </recommendedName>
</protein>
<dbReference type="InterPro" id="IPR036770">
    <property type="entry name" value="Ankyrin_rpt-contain_sf"/>
</dbReference>
<keyword evidence="1" id="KW-0677">Repeat</keyword>
<evidence type="ECO:0000313" key="5">
    <source>
        <dbReference type="Proteomes" id="UP001241169"/>
    </source>
</evidence>
<dbReference type="PANTHER" id="PTHR24124">
    <property type="entry name" value="ANKYRIN REPEAT FAMILY A"/>
    <property type="match status" value="1"/>
</dbReference>
<reference evidence="4 5" key="1">
    <citation type="submission" date="2016-10" db="EMBL/GenBank/DDBJ databases">
        <title>The genome sequence of Colletotrichum fioriniae PJ7.</title>
        <authorList>
            <person name="Baroncelli R."/>
        </authorList>
    </citation>
    <scope>NUCLEOTIDE SEQUENCE [LARGE SCALE GENOMIC DNA]</scope>
    <source>
        <strain evidence="4 5">IMI 384185</strain>
    </source>
</reference>
<feature type="compositionally biased region" description="Polar residues" evidence="3">
    <location>
        <begin position="608"/>
        <end position="623"/>
    </location>
</feature>
<evidence type="ECO:0000256" key="3">
    <source>
        <dbReference type="SAM" id="MobiDB-lite"/>
    </source>
</evidence>
<dbReference type="SUPFAM" id="SSF48403">
    <property type="entry name" value="Ankyrin repeat"/>
    <property type="match status" value="1"/>
</dbReference>
<feature type="region of interest" description="Disordered" evidence="3">
    <location>
        <begin position="413"/>
        <end position="438"/>
    </location>
</feature>
<keyword evidence="5" id="KW-1185">Reference proteome</keyword>
<evidence type="ECO:0000256" key="1">
    <source>
        <dbReference type="ARBA" id="ARBA00022737"/>
    </source>
</evidence>
<evidence type="ECO:0000256" key="2">
    <source>
        <dbReference type="ARBA" id="ARBA00023043"/>
    </source>
</evidence>
<accession>A0ABQ9ST24</accession>
<dbReference type="Proteomes" id="UP001241169">
    <property type="component" value="Unassembled WGS sequence"/>
</dbReference>
<sequence>MLLKADVLKATVNEADETEQTPLHLAIIALHRLQNKLGVDQIDSVDSTADEDSNAKDQILQCIGTTQLLLDHGAQPEAQNREGLTALHLAVPCGEPSVLQSIIEKMEPEHLLIRDQHQETALSVALKLEGQQRRATAIEVFLNSDFVKIAKFDQENIWDRVLYKTRKNNTMPPESEGWNVIRWAAHYQDPKILRQLISSSPETADIEKALKSVLGSTLKLSRTEGVFGKDLRRTGNPNVRGETTDEEGSEQEIFESKELGKLKDIIRDPPFTRVHKEPLEYDLPRYKIEKTRKDALKRYKANIVQFLRADGVMTTLEVRRKVRDVIYKAGPTKLMQTATDMHRAVASLDGDKVEIDLDFTWVHLPATNMEWMNDLVTRILKEEHCSTHRYYEVKSFFQDSWVEVPDKKAESRMMRPRSVFRQQKQTADTEPGSRAKPQAPWFKITDRPLGKRQRQHVLAEEGETEDGKIQTPMTAEVGITTNKDKGDITENPEEDDGNEKIQALRSGTGDYTKSDSGFVAASAIYMPYFCFSTNLDKVQEPLVPKNKYDNLSAEYSTETMSVVHRSPTLDEWYYHFAKDDESANEDRIRRNESQVVAKFLGRGKNREQNGQNKRTPMSPNQPSDLTLIRINQIWIWTIKNKWLITANSCLPDEGDGTLVQAMLDQLSKQAKYGGRESQPRSADEMSKLIVDYFVGSYERLSKIERQPKTTSTDAASSQNQELADRRELSISQIYSSYMNRIGRDEMRLYETSRDRRQNQRQDRERDLLQKLTFAFRQWKEILENGPEPSPSALPDAGTTMEDAFEQAEKLYGDIKDVRDELNILKSVAQHQRTVQRGLYKKMKKIVDLPAAYVVNDIAHMEAVAERIESAVNTTISLQQNEIANYQAKLAGDQGKILMVFTFATLLFTDQLVKLPLSFLSSLFALDVSSFLQTPTWAYLVIFKPENAQSIHSDNDSLALGNNLNLRNAVRGLLCLGLFLIIHHALYDAISIGRATPRCSEECLHWHSHLDEAASFALWKAHGTKAEVMA</sequence>
<dbReference type="EMBL" id="MOPA01000004">
    <property type="protein sequence ID" value="KAK1542136.1"/>
    <property type="molecule type" value="Genomic_DNA"/>
</dbReference>